<dbReference type="Proteomes" id="UP000004773">
    <property type="component" value="Unassembled WGS sequence"/>
</dbReference>
<dbReference type="EMBL" id="ACRO01000015">
    <property type="protein sequence ID" value="EGF88422.1"/>
    <property type="molecule type" value="Genomic_DNA"/>
</dbReference>
<protein>
    <submittedName>
        <fullName evidence="1">Uncharacterized protein</fullName>
    </submittedName>
</protein>
<proteinExistence type="predicted"/>
<dbReference type="AlphaFoldDB" id="A0AA87ARS3"/>
<name>A0AA87ARS3_9BACL</name>
<evidence type="ECO:0000313" key="2">
    <source>
        <dbReference type="Proteomes" id="UP000004773"/>
    </source>
</evidence>
<dbReference type="RefSeq" id="WP_003147019.1">
    <property type="nucleotide sequence ID" value="NZ_GL883583.1"/>
</dbReference>
<sequence length="66" mass="7770">MDQRILEMYKFHENMPYISPERNIDEWLLDAKPVPKGNMVTLKDNLLAGDIILLWRISFGTFTTKT</sequence>
<accession>A0AA87ARS3</accession>
<evidence type="ECO:0000313" key="1">
    <source>
        <dbReference type="EMBL" id="EGF88422.1"/>
    </source>
</evidence>
<gene>
    <name evidence="1" type="ORF">HMPREF0428_00940</name>
</gene>
<organism evidence="1 2">
    <name type="scientific">Gemella haemolysans M341</name>
    <dbReference type="NCBI Taxonomy" id="562981"/>
    <lineage>
        <taxon>Bacteria</taxon>
        <taxon>Bacillati</taxon>
        <taxon>Bacillota</taxon>
        <taxon>Bacilli</taxon>
        <taxon>Bacillales</taxon>
        <taxon>Gemellaceae</taxon>
        <taxon>Gemella</taxon>
    </lineage>
</organism>
<reference evidence="1 2" key="1">
    <citation type="submission" date="2011-03" db="EMBL/GenBank/DDBJ databases">
        <title>The Genome Sequence of Gemella haemolysans M341.</title>
        <authorList>
            <consortium name="The Broad Institute Genome Sequencing Platform"/>
            <consortium name="The Broad Institute Genome Sequencing Center for Infectious Disease"/>
            <person name="Earl A."/>
            <person name="Ward D."/>
            <person name="Feldgarden M."/>
            <person name="Gevers D."/>
            <person name="Sibley C.D."/>
            <person name="Field T.R."/>
            <person name="Grinwis M."/>
            <person name="Eshaghurshan C.S."/>
            <person name="Surette M.G."/>
            <person name="Young S.K."/>
            <person name="Zeng Q."/>
            <person name="Gargeya S."/>
            <person name="Fitzgerald M."/>
            <person name="Haas B."/>
            <person name="Abouelleil A."/>
            <person name="Alvarado L."/>
            <person name="Arachchi H.M."/>
            <person name="Berlin A."/>
            <person name="Brown A."/>
            <person name="Chapman S.B."/>
            <person name="Chen Z."/>
            <person name="Dunbar C."/>
            <person name="Freedman E."/>
            <person name="Gearin G."/>
            <person name="Gellesch M."/>
            <person name="Goldberg J."/>
            <person name="Griggs A."/>
            <person name="Gujja S."/>
            <person name="Heilman E.R."/>
            <person name="Heiman D."/>
            <person name="Howarth C."/>
            <person name="Larson L."/>
            <person name="Lui A."/>
            <person name="MacDonald P.J.P."/>
            <person name="Mehta T."/>
            <person name="Montmayeur A."/>
            <person name="Murphy C."/>
            <person name="Neiman D."/>
            <person name="Pearson M."/>
            <person name="Priest M."/>
            <person name="Roberts A."/>
            <person name="Saif S."/>
            <person name="Shea T."/>
            <person name="Shenoy N."/>
            <person name="Sisk P."/>
            <person name="Stolte C."/>
            <person name="Sykes S."/>
            <person name="White J."/>
            <person name="Yandava C."/>
            <person name="Wortman J."/>
            <person name="Nusbaum C."/>
            <person name="Birren B."/>
        </authorList>
    </citation>
    <scope>NUCLEOTIDE SEQUENCE [LARGE SCALE GENOMIC DNA]</scope>
    <source>
        <strain evidence="1 2">M341</strain>
    </source>
</reference>
<comment type="caution">
    <text evidence="1">The sequence shown here is derived from an EMBL/GenBank/DDBJ whole genome shotgun (WGS) entry which is preliminary data.</text>
</comment>